<evidence type="ECO:0000313" key="2">
    <source>
        <dbReference type="EMBL" id="MCA9381104.1"/>
    </source>
</evidence>
<name>A0A955IAM8_9BACT</name>
<reference evidence="2" key="2">
    <citation type="journal article" date="2021" name="Microbiome">
        <title>Successional dynamics and alternative stable states in a saline activated sludge microbial community over 9 years.</title>
        <authorList>
            <person name="Wang Y."/>
            <person name="Ye J."/>
            <person name="Ju F."/>
            <person name="Liu L."/>
            <person name="Boyd J.A."/>
            <person name="Deng Y."/>
            <person name="Parks D.H."/>
            <person name="Jiang X."/>
            <person name="Yin X."/>
            <person name="Woodcroft B.J."/>
            <person name="Tyson G.W."/>
            <person name="Hugenholtz P."/>
            <person name="Polz M.F."/>
            <person name="Zhang T."/>
        </authorList>
    </citation>
    <scope>NUCLEOTIDE SEQUENCE</scope>
    <source>
        <strain evidence="2">HKST-UBA13</strain>
    </source>
</reference>
<proteinExistence type="predicted"/>
<keyword evidence="1" id="KW-1133">Transmembrane helix</keyword>
<evidence type="ECO:0000256" key="1">
    <source>
        <dbReference type="SAM" id="Phobius"/>
    </source>
</evidence>
<dbReference type="EMBL" id="JAGQLJ010000047">
    <property type="protein sequence ID" value="MCA9381104.1"/>
    <property type="molecule type" value="Genomic_DNA"/>
</dbReference>
<feature type="non-terminal residue" evidence="2">
    <location>
        <position position="720"/>
    </location>
</feature>
<comment type="caution">
    <text evidence="2">The sequence shown here is derived from an EMBL/GenBank/DDBJ whole genome shotgun (WGS) entry which is preliminary data.</text>
</comment>
<keyword evidence="1" id="KW-0472">Membrane</keyword>
<dbReference type="Proteomes" id="UP000775877">
    <property type="component" value="Unassembled WGS sequence"/>
</dbReference>
<sequence length="720" mass="75280">MENVKTHPKDDALFRRSSFVSRLLRLDDISRKEMMLVGLLLALILSILFILTNLGLIYRILNIEAGTRTVNFSGKIVNKADGTNLISGTPACVNGGADTCDFRVRIYDASSGGNLLFEEEHANVELGDTDGVFSLDINSICNSAASGSSDWGTTACVSNGGVDFSSSSLFLELAFAPGGAGSYIEVFARKQLSNTGSAFYAERAGTLDTGFTSGSIVFEGSSGISEDNSNLFWDNASKYLGVGVNDPGYEIDVDGDIYLRSQGIDNKSGQISFQATTTAAGDRTGYIRQDGTDGINSLLQIGTSGYIGFVLDSNIVSILHNNGLTIGTTTVGANTLSLYQDTDNEAILVQAPNLINKPSFSLQNLPLSTDLNTGKAFEIKVTGESFGRVQFYSDGAYGIGPGSATRDVFLSRAAANRFLISANKVSSSADLTITRALRVGSTSAPFAYLDTAGGTASLASIRVRAGVATAAPTAGDIYSDGTDLFFYNGSGWDDLTATGSLWIDYGTFINYGANPVSIGTASTSGELLTINNAANDTYLRVQNTSTGATSADGGSLGYASASSVLELWNLENAGLSFGTNGTERLTISASGVLTASNLAGGGNQCVQVDNSGILSGSGSVCGGTSYWTQSGSNIYYNTGNISVGTTASQAKIHAQTSASANMLMFENTGGTADKRAFGFYNYYGGTSSSNLLVLRAYNNSYSVVRDLMTFNHDGAVSMQG</sequence>
<accession>A0A955IAM8</accession>
<organism evidence="2 3">
    <name type="scientific">Candidatus Dojkabacteria bacterium</name>
    <dbReference type="NCBI Taxonomy" id="2099670"/>
    <lineage>
        <taxon>Bacteria</taxon>
        <taxon>Candidatus Dojkabacteria</taxon>
    </lineage>
</organism>
<evidence type="ECO:0000313" key="3">
    <source>
        <dbReference type="Proteomes" id="UP000775877"/>
    </source>
</evidence>
<feature type="transmembrane region" description="Helical" evidence="1">
    <location>
        <begin position="34"/>
        <end position="58"/>
    </location>
</feature>
<keyword evidence="1" id="KW-0812">Transmembrane</keyword>
<dbReference type="AlphaFoldDB" id="A0A955IAM8"/>
<protein>
    <submittedName>
        <fullName evidence="2">Uncharacterized protein</fullName>
    </submittedName>
</protein>
<gene>
    <name evidence="2" type="ORF">KC678_02470</name>
</gene>
<reference evidence="2" key="1">
    <citation type="submission" date="2020-04" db="EMBL/GenBank/DDBJ databases">
        <authorList>
            <person name="Zhang T."/>
        </authorList>
    </citation>
    <scope>NUCLEOTIDE SEQUENCE</scope>
    <source>
        <strain evidence="2">HKST-UBA13</strain>
    </source>
</reference>